<dbReference type="AlphaFoldDB" id="A0A0W8G5L7"/>
<protein>
    <submittedName>
        <fullName evidence="2">Uncharacterized protein</fullName>
    </submittedName>
</protein>
<accession>A0A0W8G5L7</accession>
<feature type="region of interest" description="Disordered" evidence="1">
    <location>
        <begin position="25"/>
        <end position="58"/>
    </location>
</feature>
<evidence type="ECO:0000256" key="1">
    <source>
        <dbReference type="SAM" id="MobiDB-lite"/>
    </source>
</evidence>
<feature type="compositionally biased region" description="Low complexity" evidence="1">
    <location>
        <begin position="39"/>
        <end position="51"/>
    </location>
</feature>
<sequence length="58" mass="6027">MVSTASISSVGSLRPFLERAFRRNVSPAPDAPHVPASCAAPLPQAARPPQQGLAMDNS</sequence>
<organism evidence="2">
    <name type="scientific">hydrocarbon metagenome</name>
    <dbReference type="NCBI Taxonomy" id="938273"/>
    <lineage>
        <taxon>unclassified sequences</taxon>
        <taxon>metagenomes</taxon>
        <taxon>ecological metagenomes</taxon>
    </lineage>
</organism>
<reference evidence="2" key="1">
    <citation type="journal article" date="2015" name="Proc. Natl. Acad. Sci. U.S.A.">
        <title>Networks of energetic and metabolic interactions define dynamics in microbial communities.</title>
        <authorList>
            <person name="Embree M."/>
            <person name="Liu J.K."/>
            <person name="Al-Bassam M.M."/>
            <person name="Zengler K."/>
        </authorList>
    </citation>
    <scope>NUCLEOTIDE SEQUENCE</scope>
</reference>
<gene>
    <name evidence="2" type="ORF">ASZ90_001872</name>
</gene>
<name>A0A0W8G5L7_9ZZZZ</name>
<evidence type="ECO:0000313" key="2">
    <source>
        <dbReference type="EMBL" id="KUG28270.1"/>
    </source>
</evidence>
<comment type="caution">
    <text evidence="2">The sequence shown here is derived from an EMBL/GenBank/DDBJ whole genome shotgun (WGS) entry which is preliminary data.</text>
</comment>
<proteinExistence type="predicted"/>
<dbReference type="EMBL" id="LNQE01000240">
    <property type="protein sequence ID" value="KUG28270.1"/>
    <property type="molecule type" value="Genomic_DNA"/>
</dbReference>